<proteinExistence type="predicted"/>
<dbReference type="Proteomes" id="UP001246473">
    <property type="component" value="Unassembled WGS sequence"/>
</dbReference>
<organism evidence="1 2">
    <name type="scientific">Paraburkholderia fungorum</name>
    <dbReference type="NCBI Taxonomy" id="134537"/>
    <lineage>
        <taxon>Bacteria</taxon>
        <taxon>Pseudomonadati</taxon>
        <taxon>Pseudomonadota</taxon>
        <taxon>Betaproteobacteria</taxon>
        <taxon>Burkholderiales</taxon>
        <taxon>Burkholderiaceae</taxon>
        <taxon>Paraburkholderia</taxon>
    </lineage>
</organism>
<evidence type="ECO:0000313" key="2">
    <source>
        <dbReference type="Proteomes" id="UP001246473"/>
    </source>
</evidence>
<name>A0AAP5UV52_9BURK</name>
<protein>
    <submittedName>
        <fullName evidence="1">Uncharacterized protein</fullName>
    </submittedName>
</protein>
<dbReference type="RefSeq" id="WP_315697153.1">
    <property type="nucleotide sequence ID" value="NZ_JANSLM010000008.1"/>
</dbReference>
<dbReference type="EMBL" id="JANSLM010000008">
    <property type="protein sequence ID" value="MDT8840285.1"/>
    <property type="molecule type" value="Genomic_DNA"/>
</dbReference>
<gene>
    <name evidence="1" type="ORF">ParKJ_22940</name>
</gene>
<dbReference type="AlphaFoldDB" id="A0AAP5UV52"/>
<comment type="caution">
    <text evidence="1">The sequence shown here is derived from an EMBL/GenBank/DDBJ whole genome shotgun (WGS) entry which is preliminary data.</text>
</comment>
<accession>A0AAP5UV52</accession>
<evidence type="ECO:0000313" key="1">
    <source>
        <dbReference type="EMBL" id="MDT8840285.1"/>
    </source>
</evidence>
<reference evidence="1" key="1">
    <citation type="submission" date="2022-08" db="EMBL/GenBank/DDBJ databases">
        <authorList>
            <person name="Kim S.-J."/>
        </authorList>
    </citation>
    <scope>NUCLEOTIDE SEQUENCE</scope>
    <source>
        <strain evidence="1">KJ</strain>
    </source>
</reference>
<sequence>MNDLLKMRTNRGGYVYVVRRDLENTARTLLRLYYARGEPVHSGHTHIHRENLDPTGSATAVMHAGLDVLGPDLNGYSRASDVKREISRLKQDPANYQIRQVGTRWIGVCNRTLPQCSPEIPTPDR</sequence>